<evidence type="ECO:0000313" key="2">
    <source>
        <dbReference type="Proteomes" id="UP000223071"/>
    </source>
</evidence>
<dbReference type="InterPro" id="IPR021145">
    <property type="entry name" value="Portal_protein_SPP1_Gp6-like"/>
</dbReference>
<protein>
    <submittedName>
        <fullName evidence="1">SPP1 Gp6-like portal protein</fullName>
    </submittedName>
</protein>
<reference evidence="1 2" key="1">
    <citation type="submission" date="2017-09" db="EMBL/GenBank/DDBJ databases">
        <title>Sequencing the genomes of two abundant thermophiles in Great Basin hot springs: Thermocrinis jamiesonii and novel Chloroflexi Thermoflexus hugenholtzii.</title>
        <authorList>
            <person name="Hedlund B."/>
        </authorList>
    </citation>
    <scope>NUCLEOTIDE SEQUENCE [LARGE SCALE GENOMIC DNA]</scope>
    <source>
        <strain evidence="1 2">G233</strain>
    </source>
</reference>
<proteinExistence type="predicted"/>
<dbReference type="Proteomes" id="UP000223071">
    <property type="component" value="Unassembled WGS sequence"/>
</dbReference>
<comment type="caution">
    <text evidence="1">The sequence shown here is derived from an EMBL/GenBank/DDBJ whole genome shotgun (WGS) entry which is preliminary data.</text>
</comment>
<dbReference type="RefSeq" id="WP_278286764.1">
    <property type="nucleotide sequence ID" value="NZ_PDJQ01000001.1"/>
</dbReference>
<sequence>MPYQLPLPDVPLPLQLRQLDHERMGRYRDNLAFYQGRHWTGRGRRGERRLTFNYARAIVDKVTGYLLAGAAVQVVGDDSPAGIERARAAEQALRRVEAANGLSQLDFETELDCAILGDGAYRVAWDAAAGEVRVTAPDVQGLFAWREPADPARLTAVAHRYRAGDEELVEWWSAETFELWRGSELADRVPNPYGFIPYVIFPNLREPKEAWGASDLPPVMEANRELNRAFSQLSQVLELSGNPIAVLEGVTGSEDITVEPGAIWEVPEDARAYLLDLLQGGGVALHTAYIDLLYRVIHDLGESPRTAFGHNPQGLSGVALNMELDPIARKVERKRRIRTAVYERRAWMVLQLLARFTGLEVEGLRPVMQWGPVLPADRSRQVQDARALVEAGIISRRTAAATLGIDDPELERAFVREEAG</sequence>
<name>A0A2A9HDY0_TEPT2</name>
<evidence type="ECO:0000313" key="1">
    <source>
        <dbReference type="EMBL" id="PFG73342.1"/>
    </source>
</evidence>
<dbReference type="AlphaFoldDB" id="A0A2A9HDY0"/>
<keyword evidence="2" id="KW-1185">Reference proteome</keyword>
<gene>
    <name evidence="1" type="ORF">A9A59_0537</name>
</gene>
<accession>A0A2A9HDY0</accession>
<dbReference type="Pfam" id="PF05133">
    <property type="entry name" value="SPP1_portal"/>
    <property type="match status" value="1"/>
</dbReference>
<organism evidence="1 2">
    <name type="scientific">Tepidiforma thermophila (strain KCTC 52669 / CGMCC 1.13589 / G233)</name>
    <dbReference type="NCBI Taxonomy" id="2761530"/>
    <lineage>
        <taxon>Bacteria</taxon>
        <taxon>Bacillati</taxon>
        <taxon>Chloroflexota</taxon>
        <taxon>Tepidiformia</taxon>
        <taxon>Tepidiformales</taxon>
        <taxon>Tepidiformaceae</taxon>
        <taxon>Tepidiforma</taxon>
    </lineage>
</organism>
<dbReference type="EMBL" id="PDJQ01000001">
    <property type="protein sequence ID" value="PFG73342.1"/>
    <property type="molecule type" value="Genomic_DNA"/>
</dbReference>